<keyword evidence="1" id="KW-0812">Transmembrane</keyword>
<evidence type="ECO:0000313" key="4">
    <source>
        <dbReference type="Proteomes" id="UP001338309"/>
    </source>
</evidence>
<keyword evidence="4" id="KW-1185">Reference proteome</keyword>
<accession>A0ABQ6PJR7</accession>
<proteinExistence type="predicted"/>
<organism evidence="3 4">
    <name type="scientific">Algoriphagus confluentis</name>
    <dbReference type="NCBI Taxonomy" id="1697556"/>
    <lineage>
        <taxon>Bacteria</taxon>
        <taxon>Pseudomonadati</taxon>
        <taxon>Bacteroidota</taxon>
        <taxon>Cytophagia</taxon>
        <taxon>Cytophagales</taxon>
        <taxon>Cyclobacteriaceae</taxon>
        <taxon>Algoriphagus</taxon>
    </lineage>
</organism>
<comment type="caution">
    <text evidence="3">The sequence shown here is derived from an EMBL/GenBank/DDBJ whole genome shotgun (WGS) entry which is preliminary data.</text>
</comment>
<dbReference type="Gene3D" id="3.90.70.50">
    <property type="entry name" value="Peptidase C10, streptopain"/>
    <property type="match status" value="2"/>
</dbReference>
<protein>
    <recommendedName>
        <fullName evidence="2">Spi protease inhibitor domain-containing protein</fullName>
    </recommendedName>
</protein>
<dbReference type="Proteomes" id="UP001338309">
    <property type="component" value="Unassembled WGS sequence"/>
</dbReference>
<dbReference type="SUPFAM" id="SSF54001">
    <property type="entry name" value="Cysteine proteinases"/>
    <property type="match status" value="1"/>
</dbReference>
<dbReference type="InterPro" id="IPR025896">
    <property type="entry name" value="Spi_Prtas-inh"/>
</dbReference>
<name>A0ABQ6PJR7_9BACT</name>
<sequence>MKSNNQTIKQSNNQTIKSSIWLIGFLPFLIMGCEGGLVTDGPTIQLDPSESVQSYQIDSELAKKVAMGFFSEDSSFIAARKGKPSPKIREIARVSLADSLDFEAYVVNVMEGFVMIAGDSRVMPILAYSTEGELTPEDLETVNGLKVWYQETMKQIDLELKEVRDVHPIVYNEWKKYTEEFDPTGRIWNNEVAYNPNTNCYEWYQYGQFMCSPYFSTNKRLPLYSYHPVENSSGIKWGQSGISNYYAPSNSSCSPCNRSPIGCGAVAIAQTLWYFRPGSYAYSSMPANSNGSCSPSGLGEFSLATLMFNSATNANTIFNFGGCNGMTLPGYISPALEHMGMIDGGNTSNFNPSLLNNELYQGYPAIFYGHDALDEWHIWTCDGFKRHNYRSYDCDLDGCMEWSYTWYFMNWGWNDNDLNLYNSDTTTSNGYYSLGVYTPSQSSNTYNNGLKIITGIR</sequence>
<dbReference type="PROSITE" id="PS51257">
    <property type="entry name" value="PROKAR_LIPOPROTEIN"/>
    <property type="match status" value="1"/>
</dbReference>
<reference evidence="3 4" key="1">
    <citation type="submission" date="2023-08" db="EMBL/GenBank/DDBJ databases">
        <title>Draft genome sequence of Algoriphagus confluentis.</title>
        <authorList>
            <person name="Takatani N."/>
            <person name="Hosokawa M."/>
            <person name="Sawabe T."/>
        </authorList>
    </citation>
    <scope>NUCLEOTIDE SEQUENCE [LARGE SCALE GENOMIC DNA]</scope>
    <source>
        <strain evidence="3 4">NBRC 111222</strain>
    </source>
</reference>
<evidence type="ECO:0000256" key="1">
    <source>
        <dbReference type="SAM" id="Phobius"/>
    </source>
</evidence>
<evidence type="ECO:0000259" key="2">
    <source>
        <dbReference type="Pfam" id="PF13734"/>
    </source>
</evidence>
<dbReference type="InterPro" id="IPR044934">
    <property type="entry name" value="Streptopain_sf"/>
</dbReference>
<keyword evidence="1" id="KW-1133">Transmembrane helix</keyword>
<keyword evidence="1" id="KW-0472">Membrane</keyword>
<evidence type="ECO:0000313" key="3">
    <source>
        <dbReference type="EMBL" id="GMQ28151.1"/>
    </source>
</evidence>
<gene>
    <name evidence="3" type="ORF">Aconfl_07940</name>
</gene>
<dbReference type="EMBL" id="BTPD01000002">
    <property type="protein sequence ID" value="GMQ28151.1"/>
    <property type="molecule type" value="Genomic_DNA"/>
</dbReference>
<feature type="transmembrane region" description="Helical" evidence="1">
    <location>
        <begin position="20"/>
        <end position="38"/>
    </location>
</feature>
<dbReference type="InterPro" id="IPR038765">
    <property type="entry name" value="Papain-like_cys_pep_sf"/>
</dbReference>
<dbReference type="Pfam" id="PF13734">
    <property type="entry name" value="Inhibitor_I69"/>
    <property type="match status" value="1"/>
</dbReference>
<feature type="domain" description="Spi protease inhibitor" evidence="2">
    <location>
        <begin position="56"/>
        <end position="156"/>
    </location>
</feature>